<feature type="compositionally biased region" description="Polar residues" evidence="1">
    <location>
        <begin position="1034"/>
        <end position="1045"/>
    </location>
</feature>
<organism evidence="3 4">
    <name type="scientific">Sphingomonas hankookensis</name>
    <dbReference type="NCBI Taxonomy" id="563996"/>
    <lineage>
        <taxon>Bacteria</taxon>
        <taxon>Pseudomonadati</taxon>
        <taxon>Pseudomonadota</taxon>
        <taxon>Alphaproteobacteria</taxon>
        <taxon>Sphingomonadales</taxon>
        <taxon>Sphingomonadaceae</taxon>
        <taxon>Sphingomonas</taxon>
    </lineage>
</organism>
<dbReference type="InterPro" id="IPR021730">
    <property type="entry name" value="YdbH"/>
</dbReference>
<dbReference type="Proteomes" id="UP000076609">
    <property type="component" value="Unassembled WGS sequence"/>
</dbReference>
<evidence type="ECO:0000313" key="4">
    <source>
        <dbReference type="Proteomes" id="UP000076609"/>
    </source>
</evidence>
<evidence type="ECO:0000313" key="3">
    <source>
        <dbReference type="EMBL" id="KZE11025.1"/>
    </source>
</evidence>
<dbReference type="Pfam" id="PF11739">
    <property type="entry name" value="YdbH-like"/>
    <property type="match status" value="1"/>
</dbReference>
<feature type="region of interest" description="Disordered" evidence="1">
    <location>
        <begin position="1019"/>
        <end position="1045"/>
    </location>
</feature>
<keyword evidence="2" id="KW-0812">Transmembrane</keyword>
<evidence type="ECO:0008006" key="5">
    <source>
        <dbReference type="Google" id="ProtNLM"/>
    </source>
</evidence>
<proteinExistence type="predicted"/>
<sequence>METVASPRRHGRKRRRFAQVLLVVCGIVLLLAALVWTQRRPIADNLVRRELEKRGVAARYRVAQIGLGRQRLVDVVLGDPRAPDLIADWIEVDTEVGLNGAKVVGARVGQARLRATLRPDGTVSFGQIDRLLPPPSGKPFALPDFTVAVDDGRIRLATPYGVIGAKLAGRGNLANDFTGRLAAVAERLSLNGCGIDRLAANLSLRTATGGPSLSGPIRAQAAACGDVRLVGPVVQAEAQLSPGFDRWRGRAEVAAERIAAPQTRVAALSGTIGFDGRAQGTTGTLDLTSGDFVLPDLAGQALSIAGRYAVGGVPAFEGRIGARGARLSPAMVARIAGSADAAAGTPVAPLATAAMRAAARAAQRFDLSAEVAARPLAARIDRLAFVAASGARATLRDGPVHWVSGKGVTLNGTLAMGGGGLPAASIRLTHAGPGSPVNGTATIAPYAAGDARLALSPVRFRADGDGATRIETRAELSGPFSGGRIDRLALPIDARWDGGGRLVVNTGCVPVAFDRLRVSALTLDPARLQLCASDGGMVRLANGRVGGGVATGATRLTGTLGGTPITLAAAGGRFGLGDLGFALSDVKTRLGSPERVSVLDLGSLTGRVANGVVAGTFERGEGQIGNVPLLIREAAGDWRLAGGVLSLDGDVAVRDADPQPRFEPLRSDDFKLTLSGNDIRAGGTLKHPAKGVKVTDVAIVHDLATGRGNAVLAVPGITFGDSFQPNELTRLTFGVVADVKGTVSGRGDIAWSPDGVTSTGTFRTDDTDLAAAFGPVTGLAGEIRFTDLLGLVTAPGQVATIAEVNPGIAVTDGVVRYRLIEGMRVQIEGGRWPLGGGEMVLEPTILDFAEDQERRMTFRVTGVDGGLFLQQFEFDNLNASGVFDGVLPMIFDARGGRIEGGRLQSRGGGNLSYVGEVTKEDVGFWGNLAFQALKSMNYRRLTIELDGPLAGEMLTAIRFAGVSQGEGTYSNFLIRRLAKLPLVFNVRIRAPFRQLIDSVQNYYDPKRLIERNLPALQAEQRRREQGLPPAPLDTTIQPSESETVP</sequence>
<keyword evidence="2" id="KW-1133">Transmembrane helix</keyword>
<evidence type="ECO:0000256" key="1">
    <source>
        <dbReference type="SAM" id="MobiDB-lite"/>
    </source>
</evidence>
<protein>
    <recommendedName>
        <fullName evidence="5">Dicarboxylate transport domain-containing protein</fullName>
    </recommendedName>
</protein>
<feature type="transmembrane region" description="Helical" evidence="2">
    <location>
        <begin position="17"/>
        <end position="36"/>
    </location>
</feature>
<comment type="caution">
    <text evidence="3">The sequence shown here is derived from an EMBL/GenBank/DDBJ whole genome shotgun (WGS) entry which is preliminary data.</text>
</comment>
<dbReference type="EMBL" id="LQQO01000045">
    <property type="protein sequence ID" value="KZE11025.1"/>
    <property type="molecule type" value="Genomic_DNA"/>
</dbReference>
<reference evidence="4" key="1">
    <citation type="submission" date="2016-01" db="EMBL/GenBank/DDBJ databases">
        <title>Draft genome of Chromobacterium sp. F49.</title>
        <authorList>
            <person name="Hong K.W."/>
        </authorList>
    </citation>
    <scope>NUCLEOTIDE SEQUENCE [LARGE SCALE GENOMIC DNA]</scope>
    <source>
        <strain evidence="4">CN3</strain>
    </source>
</reference>
<gene>
    <name evidence="3" type="ORF">AVT10_06410</name>
</gene>
<accession>A0ABR5Y9J7</accession>
<evidence type="ECO:0000256" key="2">
    <source>
        <dbReference type="SAM" id="Phobius"/>
    </source>
</evidence>
<keyword evidence="4" id="KW-1185">Reference proteome</keyword>
<keyword evidence="2" id="KW-0472">Membrane</keyword>
<name>A0ABR5Y9J7_9SPHN</name>